<name>A0A3B0T513_9ZZZZ</name>
<sequence length="31" mass="3545">MTALEQFADNIWIADGPPVDFHGFDYSVRMT</sequence>
<proteinExistence type="predicted"/>
<gene>
    <name evidence="1" type="ORF">MNBD_ALPHA08-1432</name>
</gene>
<organism evidence="1">
    <name type="scientific">hydrothermal vent metagenome</name>
    <dbReference type="NCBI Taxonomy" id="652676"/>
    <lineage>
        <taxon>unclassified sequences</taxon>
        <taxon>metagenomes</taxon>
        <taxon>ecological metagenomes</taxon>
    </lineage>
</organism>
<accession>A0A3B0T513</accession>
<feature type="non-terminal residue" evidence="1">
    <location>
        <position position="31"/>
    </location>
</feature>
<evidence type="ECO:0000313" key="1">
    <source>
        <dbReference type="EMBL" id="VAW02026.1"/>
    </source>
</evidence>
<protein>
    <submittedName>
        <fullName evidence="1">Uncharacterized protein</fullName>
    </submittedName>
</protein>
<reference evidence="1" key="1">
    <citation type="submission" date="2018-06" db="EMBL/GenBank/DDBJ databases">
        <authorList>
            <person name="Zhirakovskaya E."/>
        </authorList>
    </citation>
    <scope>NUCLEOTIDE SEQUENCE</scope>
</reference>
<dbReference type="EMBL" id="UOEC01000193">
    <property type="protein sequence ID" value="VAW02026.1"/>
    <property type="molecule type" value="Genomic_DNA"/>
</dbReference>
<dbReference type="AlphaFoldDB" id="A0A3B0T513"/>